<accession>A0A7S1XY43</accession>
<organism evidence="2">
    <name type="scientific">Phaeomonas parva</name>
    <dbReference type="NCBI Taxonomy" id="124430"/>
    <lineage>
        <taxon>Eukaryota</taxon>
        <taxon>Sar</taxon>
        <taxon>Stramenopiles</taxon>
        <taxon>Ochrophyta</taxon>
        <taxon>Pinguiophyceae</taxon>
        <taxon>Pinguiochrysidales</taxon>
        <taxon>Pinguiochrysidaceae</taxon>
        <taxon>Phaeomonas</taxon>
    </lineage>
</organism>
<feature type="compositionally biased region" description="Basic residues" evidence="1">
    <location>
        <begin position="104"/>
        <end position="114"/>
    </location>
</feature>
<feature type="compositionally biased region" description="Acidic residues" evidence="1">
    <location>
        <begin position="30"/>
        <end position="39"/>
    </location>
</feature>
<feature type="compositionally biased region" description="Basic residues" evidence="1">
    <location>
        <begin position="190"/>
        <end position="202"/>
    </location>
</feature>
<dbReference type="EMBL" id="HBGJ01042226">
    <property type="protein sequence ID" value="CAD9268072.1"/>
    <property type="molecule type" value="Transcribed_RNA"/>
</dbReference>
<feature type="region of interest" description="Disordered" evidence="1">
    <location>
        <begin position="1"/>
        <end position="139"/>
    </location>
</feature>
<feature type="region of interest" description="Disordered" evidence="1">
    <location>
        <begin position="155"/>
        <end position="228"/>
    </location>
</feature>
<protein>
    <submittedName>
        <fullName evidence="2">Uncharacterized protein</fullName>
    </submittedName>
</protein>
<dbReference type="AlphaFoldDB" id="A0A7S1XY43"/>
<reference evidence="2" key="1">
    <citation type="submission" date="2021-01" db="EMBL/GenBank/DDBJ databases">
        <authorList>
            <person name="Corre E."/>
            <person name="Pelletier E."/>
            <person name="Niang G."/>
            <person name="Scheremetjew M."/>
            <person name="Finn R."/>
            <person name="Kale V."/>
            <person name="Holt S."/>
            <person name="Cochrane G."/>
            <person name="Meng A."/>
            <person name="Brown T."/>
            <person name="Cohen L."/>
        </authorList>
    </citation>
    <scope>NUCLEOTIDE SEQUENCE</scope>
    <source>
        <strain evidence="2">CCMP2877</strain>
    </source>
</reference>
<evidence type="ECO:0000313" key="2">
    <source>
        <dbReference type="EMBL" id="CAD9268072.1"/>
    </source>
</evidence>
<evidence type="ECO:0000256" key="1">
    <source>
        <dbReference type="SAM" id="MobiDB-lite"/>
    </source>
</evidence>
<gene>
    <name evidence="2" type="ORF">PPAR1163_LOCUS26503</name>
</gene>
<proteinExistence type="predicted"/>
<feature type="compositionally biased region" description="Low complexity" evidence="1">
    <location>
        <begin position="20"/>
        <end position="29"/>
    </location>
</feature>
<name>A0A7S1XY43_9STRA</name>
<sequence>MSVLSPAPKLDADDGPPAPGAASAAMDLGDLNEDLEELANPDPIRAVVVRDTRQSREPETPDIGEAPVEDDLFLNPPKEVSGKGKVKAGVSAREALTPALERKSRSKPRQKPRPAHAMGASRLKARQAKSAWQDVMSSPAAPAVDPVAALTPYMERQPRQRYRMPLKPKVYTQPKPRGRRGRLGGAKSKPAAKPKSKVKAGKPRVAMQTRIRERARMPGATPGLNPEHGRVTVNMIEFMDKKRRKIMMSSLSPERPERRGMIPRVKLQLVSSGYVK</sequence>
<feature type="compositionally biased region" description="Basic and acidic residues" evidence="1">
    <location>
        <begin position="48"/>
        <end position="59"/>
    </location>
</feature>